<dbReference type="EMBL" id="SZYD01000014">
    <property type="protein sequence ID" value="KAD4179242.1"/>
    <property type="molecule type" value="Genomic_DNA"/>
</dbReference>
<reference evidence="1 2" key="1">
    <citation type="submission" date="2019-05" db="EMBL/GenBank/DDBJ databases">
        <title>Mikania micrantha, genome provides insights into the molecular mechanism of rapid growth.</title>
        <authorList>
            <person name="Liu B."/>
        </authorList>
    </citation>
    <scope>NUCLEOTIDE SEQUENCE [LARGE SCALE GENOMIC DNA]</scope>
    <source>
        <strain evidence="1">NLD-2019</strain>
        <tissue evidence="1">Leaf</tissue>
    </source>
</reference>
<organism evidence="1 2">
    <name type="scientific">Mikania micrantha</name>
    <name type="common">bitter vine</name>
    <dbReference type="NCBI Taxonomy" id="192012"/>
    <lineage>
        <taxon>Eukaryota</taxon>
        <taxon>Viridiplantae</taxon>
        <taxon>Streptophyta</taxon>
        <taxon>Embryophyta</taxon>
        <taxon>Tracheophyta</taxon>
        <taxon>Spermatophyta</taxon>
        <taxon>Magnoliopsida</taxon>
        <taxon>eudicotyledons</taxon>
        <taxon>Gunneridae</taxon>
        <taxon>Pentapetalae</taxon>
        <taxon>asterids</taxon>
        <taxon>campanulids</taxon>
        <taxon>Asterales</taxon>
        <taxon>Asteraceae</taxon>
        <taxon>Asteroideae</taxon>
        <taxon>Heliantheae alliance</taxon>
        <taxon>Eupatorieae</taxon>
        <taxon>Mikania</taxon>
    </lineage>
</organism>
<dbReference type="Proteomes" id="UP000326396">
    <property type="component" value="Linkage Group LG4"/>
</dbReference>
<evidence type="ECO:0000313" key="2">
    <source>
        <dbReference type="Proteomes" id="UP000326396"/>
    </source>
</evidence>
<keyword evidence="2" id="KW-1185">Reference proteome</keyword>
<gene>
    <name evidence="1" type="ORF">E3N88_27833</name>
</gene>
<protein>
    <submittedName>
        <fullName evidence="1">Uncharacterized protein</fullName>
    </submittedName>
</protein>
<accession>A0A5N6N0S3</accession>
<dbReference type="AlphaFoldDB" id="A0A5N6N0S3"/>
<proteinExistence type="predicted"/>
<comment type="caution">
    <text evidence="1">The sequence shown here is derived from an EMBL/GenBank/DDBJ whole genome shotgun (WGS) entry which is preliminary data.</text>
</comment>
<name>A0A5N6N0S3_9ASTR</name>
<sequence>MRHWSVAICSFALGIGRASSFSAILDLLGLLQENLLIQASLLHWSQMSQSRLLRWSRNSQAAASFGLLLRSVCPAWLPAITASPIDQSFDSCSCASGDFDILVEWGVQGNKRAAGITTIFENSILIHLIHESEELGHRSNITFPESSSQRLFDCIVVEIEGTWKPLTRSRLHASVQESLKSSTESSPFKCSPLVQELCRSRVHVRLFDSSTGCLVHTSPVHRLCRVPTAVREFTRATDCQGSL</sequence>
<evidence type="ECO:0000313" key="1">
    <source>
        <dbReference type="EMBL" id="KAD4179242.1"/>
    </source>
</evidence>